<sequence>MYQDARYVMNYSFKRLWNTTFLFVGPAWYVLVWMIWSSGQLQNIGDKITFLSVVIPGFLLIYGAGFFIEEWHNKKQAKRS</sequence>
<gene>
    <name evidence="1" type="ORF">CferDRAFT_2037</name>
</gene>
<dbReference type="Proteomes" id="UP000004162">
    <property type="component" value="Unassembled WGS sequence"/>
</dbReference>
<keyword evidence="2" id="KW-1185">Reference proteome</keyword>
<reference evidence="1 2" key="1">
    <citation type="submission" date="2006-07" db="EMBL/GenBank/DDBJ databases">
        <title>Annotation of the draft genome assembly of Chlorobium ferroxidans DSM 13031.</title>
        <authorList>
            <consortium name="US DOE Joint Genome Institute (JGI-ORNL)"/>
            <person name="Larimer F."/>
            <person name="Land M."/>
            <person name="Hauser L."/>
        </authorList>
    </citation>
    <scope>NUCLEOTIDE SEQUENCE [LARGE SCALE GENOMIC DNA]</scope>
    <source>
        <strain evidence="1 2">DSM 13031</strain>
    </source>
</reference>
<comment type="caution">
    <text evidence="1">The sequence shown here is derived from an EMBL/GenBank/DDBJ whole genome shotgun (WGS) entry which is preliminary data.</text>
</comment>
<accession>Q0YUK1</accession>
<name>Q0YUK1_9CHLB</name>
<evidence type="ECO:0000313" key="2">
    <source>
        <dbReference type="Proteomes" id="UP000004162"/>
    </source>
</evidence>
<protein>
    <submittedName>
        <fullName evidence="1">Uncharacterized protein</fullName>
    </submittedName>
</protein>
<evidence type="ECO:0000313" key="1">
    <source>
        <dbReference type="EMBL" id="EAT60030.1"/>
    </source>
</evidence>
<reference evidence="1 2" key="2">
    <citation type="submission" date="2006-07" db="EMBL/GenBank/DDBJ databases">
        <title>Sequencing of the draft genome and assembly of Chlorobium ferroxidans DSM 13031.</title>
        <authorList>
            <consortium name="US DOE Joint Genome Institute (JGI-PGF)"/>
            <person name="Copeland A."/>
            <person name="Lucas S."/>
            <person name="Lapidus A."/>
            <person name="Barry K."/>
            <person name="Glavina del Rio T."/>
            <person name="Dalin E."/>
            <person name="Tice H."/>
            <person name="Bruce D."/>
            <person name="Pitluck S."/>
            <person name="Richardson P."/>
        </authorList>
    </citation>
    <scope>NUCLEOTIDE SEQUENCE [LARGE SCALE GENOMIC DNA]</scope>
    <source>
        <strain evidence="1 2">DSM 13031</strain>
    </source>
</reference>
<proteinExistence type="predicted"/>
<dbReference type="EMBL" id="AASE01000001">
    <property type="protein sequence ID" value="EAT60030.1"/>
    <property type="molecule type" value="Genomic_DNA"/>
</dbReference>
<organism evidence="1 2">
    <name type="scientific">Chlorobium ferrooxidans DSM 13031</name>
    <dbReference type="NCBI Taxonomy" id="377431"/>
    <lineage>
        <taxon>Bacteria</taxon>
        <taxon>Pseudomonadati</taxon>
        <taxon>Chlorobiota</taxon>
        <taxon>Chlorobiia</taxon>
        <taxon>Chlorobiales</taxon>
        <taxon>Chlorobiaceae</taxon>
        <taxon>Chlorobium/Pelodictyon group</taxon>
        <taxon>Chlorobium</taxon>
    </lineage>
</organism>
<dbReference type="AlphaFoldDB" id="Q0YUK1"/>